<comment type="catalytic activity">
    <reaction evidence="4">
        <text>[protein]-peptidylproline (omega=180) = [protein]-peptidylproline (omega=0)</text>
        <dbReference type="Rhea" id="RHEA:16237"/>
        <dbReference type="Rhea" id="RHEA-COMP:10747"/>
        <dbReference type="Rhea" id="RHEA-COMP:10748"/>
        <dbReference type="ChEBI" id="CHEBI:83833"/>
        <dbReference type="ChEBI" id="CHEBI:83834"/>
        <dbReference type="EC" id="5.2.1.8"/>
    </reaction>
</comment>
<evidence type="ECO:0000313" key="7">
    <source>
        <dbReference type="Proteomes" id="UP000029444"/>
    </source>
</evidence>
<dbReference type="EMBL" id="ARXV01000003">
    <property type="protein sequence ID" value="KGD65685.1"/>
    <property type="molecule type" value="Genomic_DNA"/>
</dbReference>
<keyword evidence="2 4" id="KW-0697">Rotamase</keyword>
<comment type="similarity">
    <text evidence="1 4">Belongs to the cyclophilin-type PPIase family.</text>
</comment>
<dbReference type="OrthoDB" id="9807797at2"/>
<dbReference type="EC" id="5.2.1.8" evidence="4"/>
<sequence>MRLAVALIILLPGLLLANPLVRMETSAGPITVELYEDKAPVTVSNFLKYVDGGFYDGTLFHRVIQGFMIQGGGFDKDGQRKATQAPIQNEADNGLSNRRGTLAMARTGDPHSATAQFFINLVDNRNLDFTGKNQRGWGYAVFGKVTDGMNVVDSIARERTTSQRLSGMMARDVPANPVLILKAYRLTDEQDDQ</sequence>
<keyword evidence="3 4" id="KW-0413">Isomerase</keyword>
<comment type="caution">
    <text evidence="6">The sequence shown here is derived from an EMBL/GenBank/DDBJ whole genome shotgun (WGS) entry which is preliminary data.</text>
</comment>
<dbReference type="Pfam" id="PF00160">
    <property type="entry name" value="Pro_isomerase"/>
    <property type="match status" value="1"/>
</dbReference>
<accession>A0A095UT27</accession>
<dbReference type="eggNOG" id="COG0652">
    <property type="taxonomic scope" value="Bacteria"/>
</dbReference>
<dbReference type="GO" id="GO:0003755">
    <property type="term" value="F:peptidyl-prolyl cis-trans isomerase activity"/>
    <property type="evidence" value="ECO:0007669"/>
    <property type="project" value="UniProtKB-UniRule"/>
</dbReference>
<proteinExistence type="inferred from homology"/>
<dbReference type="InterPro" id="IPR002130">
    <property type="entry name" value="Cyclophilin-type_PPIase_dom"/>
</dbReference>
<evidence type="ECO:0000313" key="6">
    <source>
        <dbReference type="EMBL" id="KGD65685.1"/>
    </source>
</evidence>
<keyword evidence="7" id="KW-1185">Reference proteome</keyword>
<organism evidence="6 7">
    <name type="scientific">Alcanivorax nanhaiticus</name>
    <dbReference type="NCBI Taxonomy" id="1177154"/>
    <lineage>
        <taxon>Bacteria</taxon>
        <taxon>Pseudomonadati</taxon>
        <taxon>Pseudomonadota</taxon>
        <taxon>Gammaproteobacteria</taxon>
        <taxon>Oceanospirillales</taxon>
        <taxon>Alcanivoracaceae</taxon>
        <taxon>Alcanivorax</taxon>
    </lineage>
</organism>
<dbReference type="PRINTS" id="PR00153">
    <property type="entry name" value="CSAPPISMRASE"/>
</dbReference>
<dbReference type="InterPro" id="IPR020892">
    <property type="entry name" value="Cyclophilin-type_PPIase_CS"/>
</dbReference>
<protein>
    <recommendedName>
        <fullName evidence="4">Peptidyl-prolyl cis-trans isomerase</fullName>
        <shortName evidence="4">PPIase</shortName>
        <ecNumber evidence="4">5.2.1.8</ecNumber>
    </recommendedName>
</protein>
<dbReference type="STRING" id="1177154.Y5S_00909"/>
<dbReference type="PROSITE" id="PS00170">
    <property type="entry name" value="CSA_PPIASE_1"/>
    <property type="match status" value="1"/>
</dbReference>
<dbReference type="InterPro" id="IPR029000">
    <property type="entry name" value="Cyclophilin-like_dom_sf"/>
</dbReference>
<dbReference type="PANTHER" id="PTHR43246">
    <property type="entry name" value="PEPTIDYL-PROLYL CIS-TRANS ISOMERASE CYP38, CHLOROPLASTIC"/>
    <property type="match status" value="1"/>
</dbReference>
<dbReference type="PROSITE" id="PS50072">
    <property type="entry name" value="CSA_PPIASE_2"/>
    <property type="match status" value="1"/>
</dbReference>
<dbReference type="GO" id="GO:0006457">
    <property type="term" value="P:protein folding"/>
    <property type="evidence" value="ECO:0007669"/>
    <property type="project" value="InterPro"/>
</dbReference>
<comment type="function">
    <text evidence="4">PPIases accelerate the folding of proteins. It catalyzes the cis-trans isomerization of proline imidic peptide bonds in oligopeptides.</text>
</comment>
<feature type="domain" description="PPIase cyclophilin-type" evidence="5">
    <location>
        <begin position="24"/>
        <end position="185"/>
    </location>
</feature>
<evidence type="ECO:0000256" key="1">
    <source>
        <dbReference type="ARBA" id="ARBA00007365"/>
    </source>
</evidence>
<dbReference type="Gene3D" id="2.40.100.10">
    <property type="entry name" value="Cyclophilin-like"/>
    <property type="match status" value="1"/>
</dbReference>
<evidence type="ECO:0000256" key="2">
    <source>
        <dbReference type="ARBA" id="ARBA00023110"/>
    </source>
</evidence>
<gene>
    <name evidence="6" type="ORF">Y5S_00909</name>
</gene>
<dbReference type="InterPro" id="IPR044665">
    <property type="entry name" value="E_coli_cyclophilin_A-like"/>
</dbReference>
<dbReference type="AlphaFoldDB" id="A0A095UT27"/>
<dbReference type="PATRIC" id="fig|1177154.3.peg.919"/>
<evidence type="ECO:0000259" key="5">
    <source>
        <dbReference type="PROSITE" id="PS50072"/>
    </source>
</evidence>
<name>A0A095UT27_9GAMM</name>
<dbReference type="CDD" id="cd01920">
    <property type="entry name" value="cyclophilin_EcCYP_like"/>
    <property type="match status" value="1"/>
</dbReference>
<dbReference type="SUPFAM" id="SSF50891">
    <property type="entry name" value="Cyclophilin-like"/>
    <property type="match status" value="1"/>
</dbReference>
<evidence type="ECO:0000256" key="4">
    <source>
        <dbReference type="RuleBase" id="RU363019"/>
    </source>
</evidence>
<dbReference type="RefSeq" id="WP_035230884.1">
    <property type="nucleotide sequence ID" value="NZ_ARXV01000003.1"/>
</dbReference>
<reference evidence="6 7" key="1">
    <citation type="submission" date="2012-09" db="EMBL/GenBank/DDBJ databases">
        <title>Genome Sequence of alkane-degrading Bacterium Alcanivorax sp. 19-m-6.</title>
        <authorList>
            <person name="Lai Q."/>
            <person name="Shao Z."/>
        </authorList>
    </citation>
    <scope>NUCLEOTIDE SEQUENCE [LARGE SCALE GENOMIC DNA]</scope>
    <source>
        <strain evidence="6 7">19-m-6</strain>
    </source>
</reference>
<evidence type="ECO:0000256" key="3">
    <source>
        <dbReference type="ARBA" id="ARBA00023235"/>
    </source>
</evidence>
<dbReference type="Proteomes" id="UP000029444">
    <property type="component" value="Unassembled WGS sequence"/>
</dbReference>